<organism evidence="2 3">
    <name type="scientific">Litoreibacter arenae DSM 19593</name>
    <dbReference type="NCBI Taxonomy" id="1123360"/>
    <lineage>
        <taxon>Bacteria</taxon>
        <taxon>Pseudomonadati</taxon>
        <taxon>Pseudomonadota</taxon>
        <taxon>Alphaproteobacteria</taxon>
        <taxon>Rhodobacterales</taxon>
        <taxon>Roseobacteraceae</taxon>
        <taxon>Litoreibacter</taxon>
    </lineage>
</organism>
<reference evidence="3" key="1">
    <citation type="journal article" date="2013" name="Stand. Genomic Sci.">
        <title>Genome sequence of the Litoreibacter arenae type strain (DSM 19593(T)), a member of the Roseobacter clade isolated from sea sand.</title>
        <authorList>
            <person name="Riedel T."/>
            <person name="Fiebig A."/>
            <person name="Petersen J."/>
            <person name="Gronow S."/>
            <person name="Kyrpides N.C."/>
            <person name="Goker M."/>
            <person name="Klenk H.P."/>
        </authorList>
    </citation>
    <scope>NUCLEOTIDE SEQUENCE [LARGE SCALE GENOMIC DNA]</scope>
    <source>
        <strain evidence="3">DSM 19593</strain>
    </source>
</reference>
<keyword evidence="2" id="KW-0966">Cell projection</keyword>
<proteinExistence type="predicted"/>
<keyword evidence="3" id="KW-1185">Reference proteome</keyword>
<keyword evidence="2" id="KW-0282">Flagellum</keyword>
<evidence type="ECO:0000313" key="2">
    <source>
        <dbReference type="EMBL" id="EPX77340.1"/>
    </source>
</evidence>
<accession>S9RGW6</accession>
<dbReference type="EMBL" id="AONI01000015">
    <property type="protein sequence ID" value="EPX77340.1"/>
    <property type="molecule type" value="Genomic_DNA"/>
</dbReference>
<dbReference type="Proteomes" id="UP000015351">
    <property type="component" value="Unassembled WGS sequence"/>
</dbReference>
<keyword evidence="2" id="KW-0969">Cilium</keyword>
<feature type="domain" description="Flagellar protein FlgJ N-terminal" evidence="1">
    <location>
        <begin position="45"/>
        <end position="82"/>
    </location>
</feature>
<dbReference type="Pfam" id="PF10135">
    <property type="entry name" value="Rod-binding"/>
    <property type="match status" value="1"/>
</dbReference>
<evidence type="ECO:0000259" key="1">
    <source>
        <dbReference type="Pfam" id="PF10135"/>
    </source>
</evidence>
<dbReference type="STRING" id="1123360.thalar_03062"/>
<evidence type="ECO:0000313" key="3">
    <source>
        <dbReference type="Proteomes" id="UP000015351"/>
    </source>
</evidence>
<gene>
    <name evidence="2" type="ORF">thalar_03062</name>
</gene>
<dbReference type="InterPro" id="IPR019301">
    <property type="entry name" value="Flagellar_prot_FlgJ_N"/>
</dbReference>
<comment type="caution">
    <text evidence="2">The sequence shown here is derived from an EMBL/GenBank/DDBJ whole genome shotgun (WGS) entry which is preliminary data.</text>
</comment>
<sequence>MEISSQAMPVGPEVNRSNDARIKETSKNLEIAFVTKMLDLAGLDGAGGSFGGGAGEEQFQSFLRNEQARLIVESGGLGLSEHFMKSLAKN</sequence>
<dbReference type="RefSeq" id="WP_021102411.1">
    <property type="nucleotide sequence ID" value="NZ_KE557314.1"/>
</dbReference>
<dbReference type="eggNOG" id="COG3951">
    <property type="taxonomic scope" value="Bacteria"/>
</dbReference>
<dbReference type="HOGENOM" id="CLU_155700_3_0_5"/>
<dbReference type="AlphaFoldDB" id="S9RGW6"/>
<protein>
    <submittedName>
        <fullName evidence="2">Flagellar protein FlgJ, putative</fullName>
    </submittedName>
</protein>
<name>S9RGW6_9RHOB</name>